<dbReference type="Proteomes" id="UP000324222">
    <property type="component" value="Unassembled WGS sequence"/>
</dbReference>
<dbReference type="AlphaFoldDB" id="A0A5B7HX84"/>
<evidence type="ECO:0000313" key="2">
    <source>
        <dbReference type="Proteomes" id="UP000324222"/>
    </source>
</evidence>
<comment type="caution">
    <text evidence="1">The sequence shown here is derived from an EMBL/GenBank/DDBJ whole genome shotgun (WGS) entry which is preliminary data.</text>
</comment>
<sequence length="93" mass="10180">MVAPNPASESPSVGGDQKCWIYPSYISIVSSSASKTWNILDNLPDNYPHDLGTDKVSAFQHCWNRQLIVTSRTVRVACVLVVRCPRVGGVDFG</sequence>
<reference evidence="1 2" key="1">
    <citation type="submission" date="2019-05" db="EMBL/GenBank/DDBJ databases">
        <title>Another draft genome of Portunus trituberculatus and its Hox gene families provides insights of decapod evolution.</title>
        <authorList>
            <person name="Jeong J.-H."/>
            <person name="Song I."/>
            <person name="Kim S."/>
            <person name="Choi T."/>
            <person name="Kim D."/>
            <person name="Ryu S."/>
            <person name="Kim W."/>
        </authorList>
    </citation>
    <scope>NUCLEOTIDE SEQUENCE [LARGE SCALE GENOMIC DNA]</scope>
    <source>
        <tissue evidence="1">Muscle</tissue>
    </source>
</reference>
<proteinExistence type="predicted"/>
<evidence type="ECO:0000313" key="1">
    <source>
        <dbReference type="EMBL" id="MPC74336.1"/>
    </source>
</evidence>
<name>A0A5B7HX84_PORTR</name>
<protein>
    <submittedName>
        <fullName evidence="1">Uncharacterized protein</fullName>
    </submittedName>
</protein>
<accession>A0A5B7HX84</accession>
<organism evidence="1 2">
    <name type="scientific">Portunus trituberculatus</name>
    <name type="common">Swimming crab</name>
    <name type="synonym">Neptunus trituberculatus</name>
    <dbReference type="NCBI Taxonomy" id="210409"/>
    <lineage>
        <taxon>Eukaryota</taxon>
        <taxon>Metazoa</taxon>
        <taxon>Ecdysozoa</taxon>
        <taxon>Arthropoda</taxon>
        <taxon>Crustacea</taxon>
        <taxon>Multicrustacea</taxon>
        <taxon>Malacostraca</taxon>
        <taxon>Eumalacostraca</taxon>
        <taxon>Eucarida</taxon>
        <taxon>Decapoda</taxon>
        <taxon>Pleocyemata</taxon>
        <taxon>Brachyura</taxon>
        <taxon>Eubrachyura</taxon>
        <taxon>Portunoidea</taxon>
        <taxon>Portunidae</taxon>
        <taxon>Portuninae</taxon>
        <taxon>Portunus</taxon>
    </lineage>
</organism>
<dbReference type="EMBL" id="VSRR010038727">
    <property type="protein sequence ID" value="MPC74336.1"/>
    <property type="molecule type" value="Genomic_DNA"/>
</dbReference>
<gene>
    <name evidence="1" type="ORF">E2C01_068694</name>
</gene>
<keyword evidence="2" id="KW-1185">Reference proteome</keyword>